<feature type="non-terminal residue" evidence="1">
    <location>
        <position position="123"/>
    </location>
</feature>
<evidence type="ECO:0000313" key="1">
    <source>
        <dbReference type="EMBL" id="MBI5169502.1"/>
    </source>
</evidence>
<comment type="caution">
    <text evidence="1">The sequence shown here is derived from an EMBL/GenBank/DDBJ whole genome shotgun (WGS) entry which is preliminary data.</text>
</comment>
<organism evidence="1 2">
    <name type="scientific">Eiseniibacteriota bacterium</name>
    <dbReference type="NCBI Taxonomy" id="2212470"/>
    <lineage>
        <taxon>Bacteria</taxon>
        <taxon>Candidatus Eiseniibacteriota</taxon>
    </lineage>
</organism>
<reference evidence="1" key="1">
    <citation type="submission" date="2020-07" db="EMBL/GenBank/DDBJ databases">
        <title>Huge and variable diversity of episymbiotic CPR bacteria and DPANN archaea in groundwater ecosystems.</title>
        <authorList>
            <person name="He C.Y."/>
            <person name="Keren R."/>
            <person name="Whittaker M."/>
            <person name="Farag I.F."/>
            <person name="Doudna J."/>
            <person name="Cate J.H.D."/>
            <person name="Banfield J.F."/>
        </authorList>
    </citation>
    <scope>NUCLEOTIDE SEQUENCE</scope>
    <source>
        <strain evidence="1">NC_groundwater_1813_Pr3_B-0.1um_71_17</strain>
    </source>
</reference>
<dbReference type="Proteomes" id="UP000696931">
    <property type="component" value="Unassembled WGS sequence"/>
</dbReference>
<protein>
    <submittedName>
        <fullName evidence="1">Uncharacterized protein</fullName>
    </submittedName>
</protein>
<sequence length="123" mass="12784">MGPHLTRFLFTSHGAGWPDPGQPVAVRADQVLLDEDTLDAMLAFEALRQGRHRCELALVAPAREASGPDAHEDQRYLMSAAAASGATFVRPGAGPVASVHRRRFAAPGRSLAAASPGCDGAGA</sequence>
<dbReference type="AlphaFoldDB" id="A0A933SBK9"/>
<evidence type="ECO:0000313" key="2">
    <source>
        <dbReference type="Proteomes" id="UP000696931"/>
    </source>
</evidence>
<dbReference type="EMBL" id="JACRIW010000056">
    <property type="protein sequence ID" value="MBI5169502.1"/>
    <property type="molecule type" value="Genomic_DNA"/>
</dbReference>
<proteinExistence type="predicted"/>
<accession>A0A933SBK9</accession>
<gene>
    <name evidence="1" type="ORF">HZA61_08445</name>
</gene>
<name>A0A933SBK9_UNCEI</name>